<keyword evidence="2" id="KW-1185">Reference proteome</keyword>
<dbReference type="STRING" id="1121393.SAMN02745216_04884"/>
<dbReference type="EMBL" id="FQZU01000055">
    <property type="protein sequence ID" value="SHL24844.1"/>
    <property type="molecule type" value="Genomic_DNA"/>
</dbReference>
<evidence type="ECO:0000313" key="2">
    <source>
        <dbReference type="Proteomes" id="UP000183994"/>
    </source>
</evidence>
<dbReference type="InterPro" id="IPR036770">
    <property type="entry name" value="Ankyrin_rpt-contain_sf"/>
</dbReference>
<dbReference type="OrthoDB" id="671583at2"/>
<evidence type="ECO:0000313" key="1">
    <source>
        <dbReference type="EMBL" id="SHL24844.1"/>
    </source>
</evidence>
<dbReference type="SUPFAM" id="SSF48403">
    <property type="entry name" value="Ankyrin repeat"/>
    <property type="match status" value="1"/>
</dbReference>
<dbReference type="Gene3D" id="1.25.40.20">
    <property type="entry name" value="Ankyrin repeat-containing domain"/>
    <property type="match status" value="1"/>
</dbReference>
<proteinExistence type="predicted"/>
<protein>
    <submittedName>
        <fullName evidence="1">Uncharacterized protein</fullName>
    </submittedName>
</protein>
<reference evidence="2" key="1">
    <citation type="submission" date="2016-11" db="EMBL/GenBank/DDBJ databases">
        <authorList>
            <person name="Varghese N."/>
            <person name="Submissions S."/>
        </authorList>
    </citation>
    <scope>NUCLEOTIDE SEQUENCE [LARGE SCALE GENOMIC DNA]</scope>
    <source>
        <strain evidence="2">DSM 16219</strain>
    </source>
</reference>
<sequence length="261" mass="29157">MTLMEIALRELKMDVVRKLYELGADLEPPGRDLAATAAVKGNIEGLQFLADHGVDLSGDSGLWGLRAAIIAGNIEMLDFFLEQGASPWDVESARPDALSLAINSSSFGDMARRLMDLGFELQDVHVYEVARTANPAMVSILLEEGYDLENLALDQRQLKLESHEIFRIRESQGEAAFPDLFVEGETFMDAVINSEFTDVTFLQYLETQGLYANQAQLERVREFAGQFGTRVVYHEDSVIKSEPYYPHAAEVAEYIAQQLNQ</sequence>
<gene>
    <name evidence="1" type="ORF">SAMN02745216_04884</name>
</gene>
<organism evidence="1 2">
    <name type="scientific">Desulfatibacillum alkenivorans DSM 16219</name>
    <dbReference type="NCBI Taxonomy" id="1121393"/>
    <lineage>
        <taxon>Bacteria</taxon>
        <taxon>Pseudomonadati</taxon>
        <taxon>Thermodesulfobacteriota</taxon>
        <taxon>Desulfobacteria</taxon>
        <taxon>Desulfobacterales</taxon>
        <taxon>Desulfatibacillaceae</taxon>
        <taxon>Desulfatibacillum</taxon>
    </lineage>
</organism>
<accession>A0A1M6Z2T1</accession>
<dbReference type="AlphaFoldDB" id="A0A1M6Z2T1"/>
<name>A0A1M6Z2T1_9BACT</name>
<dbReference type="Proteomes" id="UP000183994">
    <property type="component" value="Unassembled WGS sequence"/>
</dbReference>